<keyword evidence="2" id="KW-1185">Reference proteome</keyword>
<protein>
    <submittedName>
        <fullName evidence="1">Uncharacterized protein</fullName>
    </submittedName>
</protein>
<dbReference type="RefSeq" id="WP_090873147.1">
    <property type="nucleotide sequence ID" value="NZ_FOHE01000040.1"/>
</dbReference>
<reference evidence="1 2" key="1">
    <citation type="submission" date="2016-10" db="EMBL/GenBank/DDBJ databases">
        <authorList>
            <person name="de Groot N.N."/>
        </authorList>
    </citation>
    <scope>NUCLEOTIDE SEQUENCE [LARGE SCALE GENOMIC DNA]</scope>
    <source>
        <strain evidence="1 2">IBRC-M 10780</strain>
    </source>
</reference>
<name>A0A1I0HP95_9BACI</name>
<organism evidence="1 2">
    <name type="scientific">Oceanobacillus limi</name>
    <dbReference type="NCBI Taxonomy" id="930131"/>
    <lineage>
        <taxon>Bacteria</taxon>
        <taxon>Bacillati</taxon>
        <taxon>Bacillota</taxon>
        <taxon>Bacilli</taxon>
        <taxon>Bacillales</taxon>
        <taxon>Bacillaceae</taxon>
        <taxon>Oceanobacillus</taxon>
    </lineage>
</organism>
<proteinExistence type="predicted"/>
<sequence length="105" mass="12462">MNDPAVFENPCTICRKREATQLCDYIIEYHPVIFFRDYKRFIEQKAYQHETCDLPLCKECARKAQPGYDFCPHHYALYKQIELPGKLKRAQRVSKAKLIGVYEDD</sequence>
<dbReference type="OrthoDB" id="2942578at2"/>
<accession>A0A1I0HP95</accession>
<gene>
    <name evidence="1" type="ORF">SAMN05216389_14012</name>
</gene>
<evidence type="ECO:0000313" key="2">
    <source>
        <dbReference type="Proteomes" id="UP000198618"/>
    </source>
</evidence>
<dbReference type="STRING" id="930131.SAMN05216389_14012"/>
<dbReference type="AlphaFoldDB" id="A0A1I0HP95"/>
<evidence type="ECO:0000313" key="1">
    <source>
        <dbReference type="EMBL" id="SET85057.1"/>
    </source>
</evidence>
<dbReference type="EMBL" id="FOHE01000040">
    <property type="protein sequence ID" value="SET85057.1"/>
    <property type="molecule type" value="Genomic_DNA"/>
</dbReference>
<dbReference type="Proteomes" id="UP000198618">
    <property type="component" value="Unassembled WGS sequence"/>
</dbReference>